<feature type="signal peptide" evidence="11">
    <location>
        <begin position="1"/>
        <end position="22"/>
    </location>
</feature>
<dbReference type="Pfam" id="PF00704">
    <property type="entry name" value="Glyco_hydro_18"/>
    <property type="match status" value="1"/>
</dbReference>
<protein>
    <recommendedName>
        <fullName evidence="2">chitinase</fullName>
        <ecNumber evidence="2">3.2.1.14</ecNumber>
    </recommendedName>
</protein>
<dbReference type="EC" id="3.2.1.14" evidence="2"/>
<evidence type="ECO:0000259" key="12">
    <source>
        <dbReference type="PROSITE" id="PS51910"/>
    </source>
</evidence>
<organism evidence="13 14">
    <name type="scientific">Viridothelium virens</name>
    <name type="common">Speckled blister lichen</name>
    <name type="synonym">Trypethelium virens</name>
    <dbReference type="NCBI Taxonomy" id="1048519"/>
    <lineage>
        <taxon>Eukaryota</taxon>
        <taxon>Fungi</taxon>
        <taxon>Dikarya</taxon>
        <taxon>Ascomycota</taxon>
        <taxon>Pezizomycotina</taxon>
        <taxon>Dothideomycetes</taxon>
        <taxon>Dothideomycetes incertae sedis</taxon>
        <taxon>Trypetheliales</taxon>
        <taxon>Trypetheliaceae</taxon>
        <taxon>Viridothelium</taxon>
    </lineage>
</organism>
<evidence type="ECO:0000256" key="10">
    <source>
        <dbReference type="RuleBase" id="RU000489"/>
    </source>
</evidence>
<dbReference type="GO" id="GO:0006032">
    <property type="term" value="P:chitin catabolic process"/>
    <property type="evidence" value="ECO:0007669"/>
    <property type="project" value="UniProtKB-KW"/>
</dbReference>
<keyword evidence="4 10" id="KW-0378">Hydrolase</keyword>
<keyword evidence="14" id="KW-1185">Reference proteome</keyword>
<dbReference type="GO" id="GO:0000272">
    <property type="term" value="P:polysaccharide catabolic process"/>
    <property type="evidence" value="ECO:0007669"/>
    <property type="project" value="UniProtKB-KW"/>
</dbReference>
<keyword evidence="6" id="KW-0119">Carbohydrate metabolism</keyword>
<feature type="chain" id="PRO_5025421141" description="chitinase" evidence="11">
    <location>
        <begin position="23"/>
        <end position="356"/>
    </location>
</feature>
<dbReference type="PROSITE" id="PS01095">
    <property type="entry name" value="GH18_1"/>
    <property type="match status" value="1"/>
</dbReference>
<evidence type="ECO:0000313" key="13">
    <source>
        <dbReference type="EMBL" id="KAF2237522.1"/>
    </source>
</evidence>
<proteinExistence type="inferred from homology"/>
<sequence length="356" mass="37609">MHRSSIPWSLAITALAFKVAHAALDLSSGSNVAVYWGQNSYGQGTGNLAQQTLATYCANTDIDVIPMAFLDVINGPGGEPEINFANQGNDCSTFSGTALLDCPQIGNDIVTCQKTYGKTILLSIGGATYSEGGFSSTSAAVAGANSIWASFGPVRSGSTAPRPFGNAVVDGFDFDFESTVSNMPAFANQLRSLMNGDTSKKYYLTAAPQCPYPDAADNPMLSGGVYFDAIWVQFYNNYCGVQSFTPGSTTQNNFNFDTWNTWATTVSANPNVKVLLGVPAGPSAAGSGYESASQLSAVINYSKSFKSFGGVMMWDASQAYANSGFLDGVRSDLTSAHSNITFAPTRTMRRGARTVR</sequence>
<evidence type="ECO:0000256" key="3">
    <source>
        <dbReference type="ARBA" id="ARBA00022669"/>
    </source>
</evidence>
<dbReference type="GO" id="GO:0008061">
    <property type="term" value="F:chitin binding"/>
    <property type="evidence" value="ECO:0007669"/>
    <property type="project" value="UniProtKB-KW"/>
</dbReference>
<evidence type="ECO:0000256" key="9">
    <source>
        <dbReference type="ARBA" id="ARBA00025727"/>
    </source>
</evidence>
<dbReference type="OrthoDB" id="6020543at2759"/>
<evidence type="ECO:0000256" key="6">
    <source>
        <dbReference type="ARBA" id="ARBA00023277"/>
    </source>
</evidence>
<dbReference type="InterPro" id="IPR017853">
    <property type="entry name" value="GH"/>
</dbReference>
<reference evidence="13" key="1">
    <citation type="journal article" date="2020" name="Stud. Mycol.">
        <title>101 Dothideomycetes genomes: a test case for predicting lifestyles and emergence of pathogens.</title>
        <authorList>
            <person name="Haridas S."/>
            <person name="Albert R."/>
            <person name="Binder M."/>
            <person name="Bloem J."/>
            <person name="Labutti K."/>
            <person name="Salamov A."/>
            <person name="Andreopoulos B."/>
            <person name="Baker S."/>
            <person name="Barry K."/>
            <person name="Bills G."/>
            <person name="Bluhm B."/>
            <person name="Cannon C."/>
            <person name="Castanera R."/>
            <person name="Culley D."/>
            <person name="Daum C."/>
            <person name="Ezra D."/>
            <person name="Gonzalez J."/>
            <person name="Henrissat B."/>
            <person name="Kuo A."/>
            <person name="Liang C."/>
            <person name="Lipzen A."/>
            <person name="Lutzoni F."/>
            <person name="Magnuson J."/>
            <person name="Mondo S."/>
            <person name="Nolan M."/>
            <person name="Ohm R."/>
            <person name="Pangilinan J."/>
            <person name="Park H.-J."/>
            <person name="Ramirez L."/>
            <person name="Alfaro M."/>
            <person name="Sun H."/>
            <person name="Tritt A."/>
            <person name="Yoshinaga Y."/>
            <person name="Zwiers L.-H."/>
            <person name="Turgeon B."/>
            <person name="Goodwin S."/>
            <person name="Spatafora J."/>
            <person name="Crous P."/>
            <person name="Grigoriev I."/>
        </authorList>
    </citation>
    <scope>NUCLEOTIDE SEQUENCE</scope>
    <source>
        <strain evidence="13">Tuck. ex Michener</strain>
    </source>
</reference>
<dbReference type="InterPro" id="IPR001579">
    <property type="entry name" value="Glyco_hydro_18_chit_AS"/>
</dbReference>
<keyword evidence="7 10" id="KW-0326">Glycosidase</keyword>
<evidence type="ECO:0000256" key="7">
    <source>
        <dbReference type="ARBA" id="ARBA00023295"/>
    </source>
</evidence>
<dbReference type="AlphaFoldDB" id="A0A6A6HI12"/>
<dbReference type="PROSITE" id="PS51910">
    <property type="entry name" value="GH18_2"/>
    <property type="match status" value="1"/>
</dbReference>
<evidence type="ECO:0000256" key="11">
    <source>
        <dbReference type="SAM" id="SignalP"/>
    </source>
</evidence>
<dbReference type="Proteomes" id="UP000800092">
    <property type="component" value="Unassembled WGS sequence"/>
</dbReference>
<dbReference type="InterPro" id="IPR001223">
    <property type="entry name" value="Glyco_hydro18_cat"/>
</dbReference>
<dbReference type="FunFam" id="3.20.20.80:FF:000145">
    <property type="entry name" value="Class III chitinase, putative"/>
    <property type="match status" value="1"/>
</dbReference>
<dbReference type="EMBL" id="ML991779">
    <property type="protein sequence ID" value="KAF2237522.1"/>
    <property type="molecule type" value="Genomic_DNA"/>
</dbReference>
<evidence type="ECO:0000256" key="4">
    <source>
        <dbReference type="ARBA" id="ARBA00022801"/>
    </source>
</evidence>
<evidence type="ECO:0000256" key="2">
    <source>
        <dbReference type="ARBA" id="ARBA00012729"/>
    </source>
</evidence>
<keyword evidence="8" id="KW-0624">Polysaccharide degradation</keyword>
<dbReference type="PANTHER" id="PTHR45708:SF49">
    <property type="entry name" value="ENDOCHITINASE"/>
    <property type="match status" value="1"/>
</dbReference>
<evidence type="ECO:0000313" key="14">
    <source>
        <dbReference type="Proteomes" id="UP000800092"/>
    </source>
</evidence>
<evidence type="ECO:0000256" key="5">
    <source>
        <dbReference type="ARBA" id="ARBA00023024"/>
    </source>
</evidence>
<comment type="similarity">
    <text evidence="9">Belongs to the glycosyl hydrolase 18 family. Chitinase class III subfamily.</text>
</comment>
<name>A0A6A6HI12_VIRVR</name>
<dbReference type="SUPFAM" id="SSF51445">
    <property type="entry name" value="(Trans)glycosidases"/>
    <property type="match status" value="1"/>
</dbReference>
<dbReference type="GO" id="GO:0008843">
    <property type="term" value="F:endochitinase activity"/>
    <property type="evidence" value="ECO:0007669"/>
    <property type="project" value="UniProtKB-EC"/>
</dbReference>
<evidence type="ECO:0000256" key="8">
    <source>
        <dbReference type="ARBA" id="ARBA00023326"/>
    </source>
</evidence>
<keyword evidence="11" id="KW-0732">Signal</keyword>
<feature type="domain" description="GH18" evidence="12">
    <location>
        <begin position="30"/>
        <end position="336"/>
    </location>
</feature>
<dbReference type="CDD" id="cd02877">
    <property type="entry name" value="GH18_hevamine_XipI_class_III"/>
    <property type="match status" value="1"/>
</dbReference>
<accession>A0A6A6HI12</accession>
<gene>
    <name evidence="13" type="ORF">EV356DRAFT_557707</name>
</gene>
<keyword evidence="3" id="KW-0147">Chitin-binding</keyword>
<comment type="catalytic activity">
    <reaction evidence="1">
        <text>Random endo-hydrolysis of N-acetyl-beta-D-glucosaminide (1-&gt;4)-beta-linkages in chitin and chitodextrins.</text>
        <dbReference type="EC" id="3.2.1.14"/>
    </reaction>
</comment>
<dbReference type="PANTHER" id="PTHR45708">
    <property type="entry name" value="ENDOCHITINASE"/>
    <property type="match status" value="1"/>
</dbReference>
<dbReference type="Gene3D" id="3.20.20.80">
    <property type="entry name" value="Glycosidases"/>
    <property type="match status" value="1"/>
</dbReference>
<evidence type="ECO:0000256" key="1">
    <source>
        <dbReference type="ARBA" id="ARBA00000822"/>
    </source>
</evidence>
<dbReference type="GO" id="GO:0005576">
    <property type="term" value="C:extracellular region"/>
    <property type="evidence" value="ECO:0007669"/>
    <property type="project" value="TreeGrafter"/>
</dbReference>
<keyword evidence="5" id="KW-0146">Chitin degradation</keyword>
<dbReference type="InterPro" id="IPR050542">
    <property type="entry name" value="Glycosyl_Hydrlase18_Chitinase"/>
</dbReference>
<dbReference type="InterPro" id="IPR045321">
    <property type="entry name" value="Cts1-like"/>
</dbReference>